<reference evidence="7 8" key="1">
    <citation type="submission" date="2019-10" db="EMBL/GenBank/DDBJ databases">
        <title>Whole genome shotgun sequence of Acrocarpospora pleiomorpha NBRC 16267.</title>
        <authorList>
            <person name="Ichikawa N."/>
            <person name="Kimura A."/>
            <person name="Kitahashi Y."/>
            <person name="Komaki H."/>
            <person name="Oguchi A."/>
        </authorList>
    </citation>
    <scope>NUCLEOTIDE SEQUENCE [LARGE SCALE GENOMIC DNA]</scope>
    <source>
        <strain evidence="7 8">NBRC 16267</strain>
    </source>
</reference>
<evidence type="ECO:0000256" key="2">
    <source>
        <dbReference type="ARBA" id="ARBA00023125"/>
    </source>
</evidence>
<evidence type="ECO:0000313" key="7">
    <source>
        <dbReference type="EMBL" id="GES19291.1"/>
    </source>
</evidence>
<dbReference type="PANTHER" id="PTHR43214:SF24">
    <property type="entry name" value="TRANSCRIPTIONAL REGULATORY PROTEIN NARL-RELATED"/>
    <property type="match status" value="1"/>
</dbReference>
<evidence type="ECO:0000256" key="3">
    <source>
        <dbReference type="ARBA" id="ARBA00023163"/>
    </source>
</evidence>
<keyword evidence="8" id="KW-1185">Reference proteome</keyword>
<feature type="region of interest" description="Disordered" evidence="5">
    <location>
        <begin position="142"/>
        <end position="176"/>
    </location>
</feature>
<feature type="domain" description="Response regulatory" evidence="6">
    <location>
        <begin position="4"/>
        <end position="119"/>
    </location>
</feature>
<dbReference type="InterPro" id="IPR011006">
    <property type="entry name" value="CheY-like_superfamily"/>
</dbReference>
<dbReference type="GO" id="GO:0003677">
    <property type="term" value="F:DNA binding"/>
    <property type="evidence" value="ECO:0007669"/>
    <property type="project" value="UniProtKB-KW"/>
</dbReference>
<dbReference type="Proteomes" id="UP000377595">
    <property type="component" value="Unassembled WGS sequence"/>
</dbReference>
<gene>
    <name evidence="7" type="ORF">Aple_021870</name>
</gene>
<evidence type="ECO:0000256" key="4">
    <source>
        <dbReference type="PROSITE-ProRule" id="PRU00169"/>
    </source>
</evidence>
<dbReference type="PANTHER" id="PTHR43214">
    <property type="entry name" value="TWO-COMPONENT RESPONSE REGULATOR"/>
    <property type="match status" value="1"/>
</dbReference>
<accession>A0A5M3XHZ5</accession>
<dbReference type="Pfam" id="PF00072">
    <property type="entry name" value="Response_reg"/>
    <property type="match status" value="1"/>
</dbReference>
<dbReference type="InterPro" id="IPR001789">
    <property type="entry name" value="Sig_transdc_resp-reg_receiver"/>
</dbReference>
<organism evidence="7 8">
    <name type="scientific">Acrocarpospora pleiomorpha</name>
    <dbReference type="NCBI Taxonomy" id="90975"/>
    <lineage>
        <taxon>Bacteria</taxon>
        <taxon>Bacillati</taxon>
        <taxon>Actinomycetota</taxon>
        <taxon>Actinomycetes</taxon>
        <taxon>Streptosporangiales</taxon>
        <taxon>Streptosporangiaceae</taxon>
        <taxon>Acrocarpospora</taxon>
    </lineage>
</organism>
<dbReference type="SMART" id="SM00448">
    <property type="entry name" value="REC"/>
    <property type="match status" value="1"/>
</dbReference>
<evidence type="ECO:0000313" key="8">
    <source>
        <dbReference type="Proteomes" id="UP000377595"/>
    </source>
</evidence>
<sequence>MTVRVLVADDQALVRAGLCGIVATTGDQSVVGQAATGAQAMEVAGLTQPDVVLMDVRMLEMDGLEATWRITASGLARVVMLTIFDLGEYVYVTLRGGAGGFLLKDAPPQDLLTAIRVVAAGEALPPRHPAADLRLRRLRDRARTAGTDPDRPGSVQRRDRPPPAHRPGNGQNPRVC</sequence>
<dbReference type="GO" id="GO:0000160">
    <property type="term" value="P:phosphorelay signal transduction system"/>
    <property type="evidence" value="ECO:0007669"/>
    <property type="project" value="InterPro"/>
</dbReference>
<keyword evidence="2" id="KW-0238">DNA-binding</keyword>
<dbReference type="PROSITE" id="PS50110">
    <property type="entry name" value="RESPONSE_REGULATORY"/>
    <property type="match status" value="1"/>
</dbReference>
<dbReference type="InterPro" id="IPR039420">
    <property type="entry name" value="WalR-like"/>
</dbReference>
<comment type="caution">
    <text evidence="7">The sequence shown here is derived from an EMBL/GenBank/DDBJ whole genome shotgun (WGS) entry which is preliminary data.</text>
</comment>
<feature type="modified residue" description="4-aspartylphosphate" evidence="4">
    <location>
        <position position="55"/>
    </location>
</feature>
<protein>
    <recommendedName>
        <fullName evidence="6">Response regulatory domain-containing protein</fullName>
    </recommendedName>
</protein>
<dbReference type="CDD" id="cd17535">
    <property type="entry name" value="REC_NarL-like"/>
    <property type="match status" value="1"/>
</dbReference>
<proteinExistence type="predicted"/>
<dbReference type="AlphaFoldDB" id="A0A5M3XHZ5"/>
<evidence type="ECO:0000256" key="1">
    <source>
        <dbReference type="ARBA" id="ARBA00023015"/>
    </source>
</evidence>
<evidence type="ECO:0000259" key="6">
    <source>
        <dbReference type="PROSITE" id="PS50110"/>
    </source>
</evidence>
<dbReference type="Gene3D" id="3.40.50.2300">
    <property type="match status" value="1"/>
</dbReference>
<dbReference type="SUPFAM" id="SSF52172">
    <property type="entry name" value="CheY-like"/>
    <property type="match status" value="1"/>
</dbReference>
<keyword evidence="1" id="KW-0805">Transcription regulation</keyword>
<feature type="compositionally biased region" description="Basic and acidic residues" evidence="5">
    <location>
        <begin position="148"/>
        <end position="162"/>
    </location>
</feature>
<keyword evidence="3" id="KW-0804">Transcription</keyword>
<evidence type="ECO:0000256" key="5">
    <source>
        <dbReference type="SAM" id="MobiDB-lite"/>
    </source>
</evidence>
<dbReference type="EMBL" id="BLAF01000011">
    <property type="protein sequence ID" value="GES19291.1"/>
    <property type="molecule type" value="Genomic_DNA"/>
</dbReference>
<keyword evidence="4" id="KW-0597">Phosphoprotein</keyword>
<dbReference type="InterPro" id="IPR058245">
    <property type="entry name" value="NreC/VraR/RcsB-like_REC"/>
</dbReference>
<name>A0A5M3XHZ5_9ACTN</name>